<keyword evidence="16" id="KW-1185">Reference proteome</keyword>
<dbReference type="Gene3D" id="1.10.486.10">
    <property type="entry name" value="PCRA, domain 4"/>
    <property type="match status" value="1"/>
</dbReference>
<dbReference type="GO" id="GO:0033202">
    <property type="term" value="C:DNA helicase complex"/>
    <property type="evidence" value="ECO:0007669"/>
    <property type="project" value="TreeGrafter"/>
</dbReference>
<dbReference type="InterPro" id="IPR027417">
    <property type="entry name" value="P-loop_NTPase"/>
</dbReference>
<evidence type="ECO:0000313" key="16">
    <source>
        <dbReference type="Proteomes" id="UP000001695"/>
    </source>
</evidence>
<reference evidence="15 16" key="1">
    <citation type="submission" date="2008-03" db="EMBL/GenBank/DDBJ databases">
        <title>Complete sequence of plasmid1 of Beijerinckia indica subsp. indica ATCC 9039.</title>
        <authorList>
            <consortium name="US DOE Joint Genome Institute"/>
            <person name="Copeland A."/>
            <person name="Lucas S."/>
            <person name="Lapidus A."/>
            <person name="Glavina del Rio T."/>
            <person name="Dalin E."/>
            <person name="Tice H."/>
            <person name="Bruce D."/>
            <person name="Goodwin L."/>
            <person name="Pitluck S."/>
            <person name="LaButti K."/>
            <person name="Schmutz J."/>
            <person name="Larimer F."/>
            <person name="Land M."/>
            <person name="Hauser L."/>
            <person name="Kyrpides N."/>
            <person name="Mikhailova N."/>
            <person name="Dunfield P.F."/>
            <person name="Dedysh S.N."/>
            <person name="Liesack W."/>
            <person name="Saw J.H."/>
            <person name="Alam M."/>
            <person name="Chen Y."/>
            <person name="Murrell J.C."/>
            <person name="Richardson P."/>
        </authorList>
    </citation>
    <scope>NUCLEOTIDE SEQUENCE [LARGE SCALE GENOMIC DNA]</scope>
    <source>
        <strain evidence="16">ATCC 9039 / DSM 1715 / NCIMB 8712</strain>
        <plasmid evidence="15 16">pBIND01</plasmid>
    </source>
</reference>
<dbReference type="PROSITE" id="PS51198">
    <property type="entry name" value="UVRD_HELICASE_ATP_BIND"/>
    <property type="match status" value="1"/>
</dbReference>
<gene>
    <name evidence="15" type="ordered locus">Bind_3746</name>
</gene>
<dbReference type="HOGENOM" id="CLU_004585_5_2_5"/>
<feature type="domain" description="UvrD-like helicase ATP-binding" evidence="13">
    <location>
        <begin position="66"/>
        <end position="366"/>
    </location>
</feature>
<dbReference type="GO" id="GO:0003677">
    <property type="term" value="F:DNA binding"/>
    <property type="evidence" value="ECO:0007669"/>
    <property type="project" value="UniProtKB-KW"/>
</dbReference>
<feature type="domain" description="UvrD-like helicase C-terminal" evidence="14">
    <location>
        <begin position="367"/>
        <end position="632"/>
    </location>
</feature>
<dbReference type="GO" id="GO:0000725">
    <property type="term" value="P:recombinational repair"/>
    <property type="evidence" value="ECO:0007669"/>
    <property type="project" value="TreeGrafter"/>
</dbReference>
<evidence type="ECO:0000256" key="2">
    <source>
        <dbReference type="ARBA" id="ARBA00022741"/>
    </source>
</evidence>
<dbReference type="InterPro" id="IPR014017">
    <property type="entry name" value="DNA_helicase_UvrD-like_C"/>
</dbReference>
<dbReference type="Gene3D" id="1.10.10.160">
    <property type="match status" value="1"/>
</dbReference>
<evidence type="ECO:0000256" key="1">
    <source>
        <dbReference type="ARBA" id="ARBA00009922"/>
    </source>
</evidence>
<dbReference type="PANTHER" id="PTHR11070">
    <property type="entry name" value="UVRD / RECB / PCRA DNA HELICASE FAMILY MEMBER"/>
    <property type="match status" value="1"/>
</dbReference>
<dbReference type="InterPro" id="IPR013986">
    <property type="entry name" value="DExx_box_DNA_helicase_dom_sf"/>
</dbReference>
<evidence type="ECO:0000256" key="4">
    <source>
        <dbReference type="ARBA" id="ARBA00022806"/>
    </source>
</evidence>
<dbReference type="Pfam" id="PF00580">
    <property type="entry name" value="UvrD-helicase"/>
    <property type="match status" value="1"/>
</dbReference>
<dbReference type="EC" id="5.6.2.4" evidence="9"/>
<dbReference type="GO" id="GO:0005829">
    <property type="term" value="C:cytosol"/>
    <property type="evidence" value="ECO:0007669"/>
    <property type="project" value="TreeGrafter"/>
</dbReference>
<dbReference type="InterPro" id="IPR000212">
    <property type="entry name" value="DNA_helicase_UvrD/REP"/>
</dbReference>
<evidence type="ECO:0000259" key="13">
    <source>
        <dbReference type="PROSITE" id="PS51198"/>
    </source>
</evidence>
<dbReference type="KEGG" id="bid:Bind_3746"/>
<evidence type="ECO:0000256" key="12">
    <source>
        <dbReference type="PROSITE-ProRule" id="PRU00560"/>
    </source>
</evidence>
<dbReference type="GO" id="GO:0005524">
    <property type="term" value="F:ATP binding"/>
    <property type="evidence" value="ECO:0007669"/>
    <property type="project" value="UniProtKB-UniRule"/>
</dbReference>
<keyword evidence="2 12" id="KW-0547">Nucleotide-binding</keyword>
<accession>B2IL96</accession>
<comment type="catalytic activity">
    <reaction evidence="11">
        <text>ATP + H2O = ADP + phosphate + H(+)</text>
        <dbReference type="Rhea" id="RHEA:13065"/>
        <dbReference type="ChEBI" id="CHEBI:15377"/>
        <dbReference type="ChEBI" id="CHEBI:15378"/>
        <dbReference type="ChEBI" id="CHEBI:30616"/>
        <dbReference type="ChEBI" id="CHEBI:43474"/>
        <dbReference type="ChEBI" id="CHEBI:456216"/>
        <dbReference type="EC" id="5.6.2.4"/>
    </reaction>
</comment>
<keyword evidence="4 12" id="KW-0347">Helicase</keyword>
<evidence type="ECO:0000256" key="3">
    <source>
        <dbReference type="ARBA" id="ARBA00022801"/>
    </source>
</evidence>
<keyword evidence="15" id="KW-0614">Plasmid</keyword>
<organism evidence="15 16">
    <name type="scientific">Beijerinckia indica subsp. indica (strain ATCC 9039 / DSM 1715 / NCIMB 8712)</name>
    <dbReference type="NCBI Taxonomy" id="395963"/>
    <lineage>
        <taxon>Bacteria</taxon>
        <taxon>Pseudomonadati</taxon>
        <taxon>Pseudomonadota</taxon>
        <taxon>Alphaproteobacteria</taxon>
        <taxon>Hyphomicrobiales</taxon>
        <taxon>Beijerinckiaceae</taxon>
        <taxon>Beijerinckia</taxon>
    </lineage>
</organism>
<dbReference type="AlphaFoldDB" id="B2IL96"/>
<dbReference type="GO" id="GO:0016887">
    <property type="term" value="F:ATP hydrolysis activity"/>
    <property type="evidence" value="ECO:0007669"/>
    <property type="project" value="RHEA"/>
</dbReference>
<evidence type="ECO:0000256" key="10">
    <source>
        <dbReference type="ARBA" id="ARBA00034923"/>
    </source>
</evidence>
<comment type="similarity">
    <text evidence="1">Belongs to the helicase family. UvrD subfamily.</text>
</comment>
<dbReference type="InterPro" id="IPR014016">
    <property type="entry name" value="UvrD-like_ATP-bd"/>
</dbReference>
<evidence type="ECO:0000256" key="7">
    <source>
        <dbReference type="ARBA" id="ARBA00023235"/>
    </source>
</evidence>
<evidence type="ECO:0000256" key="5">
    <source>
        <dbReference type="ARBA" id="ARBA00022840"/>
    </source>
</evidence>
<proteinExistence type="inferred from homology"/>
<evidence type="ECO:0000259" key="14">
    <source>
        <dbReference type="PROSITE" id="PS51217"/>
    </source>
</evidence>
<geneLocation type="plasmid" evidence="15 16">
    <name>pBIND01</name>
</geneLocation>
<feature type="binding site" evidence="12">
    <location>
        <begin position="87"/>
        <end position="94"/>
    </location>
    <ligand>
        <name>ATP</name>
        <dbReference type="ChEBI" id="CHEBI:30616"/>
    </ligand>
</feature>
<evidence type="ECO:0000256" key="9">
    <source>
        <dbReference type="ARBA" id="ARBA00034808"/>
    </source>
</evidence>
<evidence type="ECO:0000256" key="6">
    <source>
        <dbReference type="ARBA" id="ARBA00023125"/>
    </source>
</evidence>
<protein>
    <recommendedName>
        <fullName evidence="9">DNA 3'-5' helicase</fullName>
        <ecNumber evidence="9">5.6.2.4</ecNumber>
    </recommendedName>
    <alternativeName>
        <fullName evidence="10">DNA 3'-5' helicase II</fullName>
    </alternativeName>
</protein>
<evidence type="ECO:0000256" key="8">
    <source>
        <dbReference type="ARBA" id="ARBA00034617"/>
    </source>
</evidence>
<dbReference type="Proteomes" id="UP000001695">
    <property type="component" value="Plasmid pBIND01"/>
</dbReference>
<dbReference type="CDD" id="cd18807">
    <property type="entry name" value="SF1_C_UvrD"/>
    <property type="match status" value="1"/>
</dbReference>
<name>B2IL96_BEII9</name>
<keyword evidence="3 12" id="KW-0378">Hydrolase</keyword>
<dbReference type="CDD" id="cd17932">
    <property type="entry name" value="DEXQc_UvrD"/>
    <property type="match status" value="1"/>
</dbReference>
<dbReference type="Pfam" id="PF13361">
    <property type="entry name" value="UvrD_C"/>
    <property type="match status" value="1"/>
</dbReference>
<dbReference type="SUPFAM" id="SSF52540">
    <property type="entry name" value="P-loop containing nucleoside triphosphate hydrolases"/>
    <property type="match status" value="1"/>
</dbReference>
<evidence type="ECO:0000313" key="15">
    <source>
        <dbReference type="EMBL" id="ACB97296.1"/>
    </source>
</evidence>
<dbReference type="PANTHER" id="PTHR11070:SF2">
    <property type="entry name" value="ATP-DEPENDENT DNA HELICASE SRS2"/>
    <property type="match status" value="1"/>
</dbReference>
<dbReference type="EMBL" id="CP001017">
    <property type="protein sequence ID" value="ACB97296.1"/>
    <property type="molecule type" value="Genomic_DNA"/>
</dbReference>
<evidence type="ECO:0000256" key="11">
    <source>
        <dbReference type="ARBA" id="ARBA00048988"/>
    </source>
</evidence>
<dbReference type="GO" id="GO:0043138">
    <property type="term" value="F:3'-5' DNA helicase activity"/>
    <property type="evidence" value="ECO:0007669"/>
    <property type="project" value="UniProtKB-EC"/>
</dbReference>
<keyword evidence="6" id="KW-0238">DNA-binding</keyword>
<keyword evidence="7" id="KW-0413">Isomerase</keyword>
<keyword evidence="5 12" id="KW-0067">ATP-binding</keyword>
<comment type="catalytic activity">
    <reaction evidence="8">
        <text>Couples ATP hydrolysis with the unwinding of duplex DNA by translocating in the 3'-5' direction.</text>
        <dbReference type="EC" id="5.6.2.4"/>
    </reaction>
</comment>
<dbReference type="PROSITE" id="PS51217">
    <property type="entry name" value="UVRD_HELICASE_CTER"/>
    <property type="match status" value="1"/>
</dbReference>
<dbReference type="Gene3D" id="3.40.50.300">
    <property type="entry name" value="P-loop containing nucleotide triphosphate hydrolases"/>
    <property type="match status" value="2"/>
</dbReference>
<sequence length="730" mass="81550">MKTSTISTAPSPCFLSTASLPASSSQFMDGIAMSNEFDHYDPDAYASFMDDRPMYAPSSEAFTVLTQGLTPRQIEAASAPGAVVVLAGAGTGKTSTLTCAVVHRIAVEGLSASRILAVTFTNKAASEMSDRIRAALQGGSTPSWLGTFHGLGARQLRAEPEVAGLRPNFEILDADDSRRLIKRIMQSLNLNTDEQDNESGPEPIKRMINQISKFKDLLLSPDEAPAYVQKKIAEANAIGEPIHPASLFNAARIYALYQQRLRDQNSADFGDLLLWPTRALLRDAAYRTRWARRFDCILADEYQDVNYAQYQWLRALAFEHHRIFCVGDDDQAIYGWRGADITYIRRFTQDFPQASVIRLEENFRSTGAILASANAVIARDPHRLGKTLFTNKGYGQPIEVVAYRYCDGEAHGIVEEIKKRHAEGVDFAEMAILYRNNFFSRGFEECLVRAKIPYVIVGDVGFYQRAEIKDTLAFLRIATTPDDRQSDEALRRVINEPRRGFGKKAMAILEEEANFRHLSLFRAIETATLSSACRKAGLMFVAAIEKVAKDPSLTLADQLSLLLDATGYRAMLQASKAEDGKARLENISELLHLAGSFHDAHELLDHAALASSRPNENEEGRLKLMTLHKSKGLEFEHVFLPGWEDGIFPAGNSDLDEERRLAYVAITRAKRRAAITYCEYRRGLADPSSFIADIPPQHRIEGWLRDDGLPPVQRERKANAWHNPRRARSF</sequence>